<name>A0AAJ7IYY0_9HYME</name>
<keyword evidence="1" id="KW-0472">Membrane</keyword>
<dbReference type="KEGG" id="ccal:108625099"/>
<dbReference type="GeneID" id="108625099"/>
<accession>A0AAJ7IYY0</accession>
<dbReference type="RefSeq" id="XP_017880334.1">
    <property type="nucleotide sequence ID" value="XM_018024845.2"/>
</dbReference>
<dbReference type="RefSeq" id="XP_026669406.1">
    <property type="nucleotide sequence ID" value="XM_026813605.1"/>
</dbReference>
<proteinExistence type="predicted"/>
<keyword evidence="1" id="KW-0812">Transmembrane</keyword>
<reference evidence="3 4" key="1">
    <citation type="submission" date="2025-04" db="UniProtKB">
        <authorList>
            <consortium name="RefSeq"/>
        </authorList>
    </citation>
    <scope>IDENTIFICATION</scope>
    <source>
        <tissue evidence="3 4">Whole body</tissue>
    </source>
</reference>
<keyword evidence="2" id="KW-1185">Reference proteome</keyword>
<protein>
    <submittedName>
        <fullName evidence="3 4">Uncharacterized protein LOC108625099 isoform X1</fullName>
    </submittedName>
</protein>
<sequence>MCKYVFIHVFSTTLWLSNYMIAFFNYKPYYGRLLGPEWPGSANYCRIFQNSRLSVETKLDVMLVGDRGYPCLPFLLTPFADARTDEGIALVSYIIIPMLERVTLLNVPLAFENEGLSQASRRVVTSAKYAPCCTTCHSYAGSCCQKETRTKKQTDNLKCQYGIFKVFNLRAA</sequence>
<evidence type="ECO:0000313" key="2">
    <source>
        <dbReference type="Proteomes" id="UP000694925"/>
    </source>
</evidence>
<evidence type="ECO:0000256" key="1">
    <source>
        <dbReference type="SAM" id="Phobius"/>
    </source>
</evidence>
<evidence type="ECO:0000313" key="3">
    <source>
        <dbReference type="RefSeq" id="XP_017880334.1"/>
    </source>
</evidence>
<keyword evidence="1" id="KW-1133">Transmembrane helix</keyword>
<feature type="transmembrane region" description="Helical" evidence="1">
    <location>
        <begin position="6"/>
        <end position="26"/>
    </location>
</feature>
<evidence type="ECO:0000313" key="4">
    <source>
        <dbReference type="RefSeq" id="XP_026669406.1"/>
    </source>
</evidence>
<dbReference type="Proteomes" id="UP000694925">
    <property type="component" value="Unplaced"/>
</dbReference>
<gene>
    <name evidence="3 4" type="primary">LOC108625099</name>
</gene>
<organism evidence="2 3">
    <name type="scientific">Ceratina calcarata</name>
    <dbReference type="NCBI Taxonomy" id="156304"/>
    <lineage>
        <taxon>Eukaryota</taxon>
        <taxon>Metazoa</taxon>
        <taxon>Ecdysozoa</taxon>
        <taxon>Arthropoda</taxon>
        <taxon>Hexapoda</taxon>
        <taxon>Insecta</taxon>
        <taxon>Pterygota</taxon>
        <taxon>Neoptera</taxon>
        <taxon>Endopterygota</taxon>
        <taxon>Hymenoptera</taxon>
        <taxon>Apocrita</taxon>
        <taxon>Aculeata</taxon>
        <taxon>Apoidea</taxon>
        <taxon>Anthophila</taxon>
        <taxon>Apidae</taxon>
        <taxon>Ceratina</taxon>
        <taxon>Zadontomerus</taxon>
    </lineage>
</organism>
<dbReference type="AlphaFoldDB" id="A0AAJ7IYY0"/>